<dbReference type="InterPro" id="IPR015915">
    <property type="entry name" value="Kelch-typ_b-propeller"/>
</dbReference>
<accession>A0ABU0SHL2</accession>
<feature type="region of interest" description="Disordered" evidence="3">
    <location>
        <begin position="145"/>
        <end position="179"/>
    </location>
</feature>
<sequence>MTTPTVAATGAWTAAGDLPTPAAWYGQHDGAVLLDDDSVLVTGGADAASAALDKTAVYDPTANSWQPVDTLGTPRQLHTITRLANGKVLVVGGLGGSSASGTGLRSAELYDPHTHAWTATGSLTTPRWGHSAALLPDGSVLVAGGSTARSGRTTTALRSAERYDPSSGRWSPAKDMTDARTGHTAVPLEGGVVLVVGGVAPVGTADDPALAFCELYDPEDRWTPTGSLLRARHRHQATRVSDSTVLVTGGTAPGSPGAGPYDPFSQRSAERYDLATGVWTAVTEMPSGRAFHRAVRIGPGQVLVAGGAASDRDEAGYRSAALHTTDQDDADVWVPAAGLASGRWAFATVALPDGRALVTGGAARSGLAAADPAVTELTAATELFAIDDETIPVAGSGS</sequence>
<evidence type="ECO:0000256" key="1">
    <source>
        <dbReference type="ARBA" id="ARBA00022441"/>
    </source>
</evidence>
<organism evidence="4 5">
    <name type="scientific">Streptomyces umbrinus</name>
    <dbReference type="NCBI Taxonomy" id="67370"/>
    <lineage>
        <taxon>Bacteria</taxon>
        <taxon>Bacillati</taxon>
        <taxon>Actinomycetota</taxon>
        <taxon>Actinomycetes</taxon>
        <taxon>Kitasatosporales</taxon>
        <taxon>Streptomycetaceae</taxon>
        <taxon>Streptomyces</taxon>
        <taxon>Streptomyces phaeochromogenes group</taxon>
    </lineage>
</organism>
<evidence type="ECO:0000313" key="5">
    <source>
        <dbReference type="Proteomes" id="UP001230328"/>
    </source>
</evidence>
<dbReference type="InterPro" id="IPR006652">
    <property type="entry name" value="Kelch_1"/>
</dbReference>
<dbReference type="Proteomes" id="UP001230328">
    <property type="component" value="Unassembled WGS sequence"/>
</dbReference>
<name>A0ABU0SHL2_9ACTN</name>
<reference evidence="4 5" key="1">
    <citation type="submission" date="2023-07" db="EMBL/GenBank/DDBJ databases">
        <title>Comparative genomics of wheat-associated soil bacteria to identify genetic determinants of phenazine resistance.</title>
        <authorList>
            <person name="Mouncey N."/>
        </authorList>
    </citation>
    <scope>NUCLEOTIDE SEQUENCE [LARGE SCALE GENOMIC DNA]</scope>
    <source>
        <strain evidence="4 5">V2I4</strain>
    </source>
</reference>
<comment type="caution">
    <text evidence="4">The sequence shown here is derived from an EMBL/GenBank/DDBJ whole genome shotgun (WGS) entry which is preliminary data.</text>
</comment>
<evidence type="ECO:0000313" key="4">
    <source>
        <dbReference type="EMBL" id="MDQ1023057.1"/>
    </source>
</evidence>
<dbReference type="SUPFAM" id="SSF117281">
    <property type="entry name" value="Kelch motif"/>
    <property type="match status" value="2"/>
</dbReference>
<dbReference type="SMART" id="SM00612">
    <property type="entry name" value="Kelch"/>
    <property type="match status" value="5"/>
</dbReference>
<keyword evidence="5" id="KW-1185">Reference proteome</keyword>
<dbReference type="PANTHER" id="PTHR46344:SF27">
    <property type="entry name" value="KELCH REPEAT SUPERFAMILY PROTEIN"/>
    <property type="match status" value="1"/>
</dbReference>
<keyword evidence="1" id="KW-0880">Kelch repeat</keyword>
<dbReference type="EMBL" id="JAUSZI010000002">
    <property type="protein sequence ID" value="MDQ1023057.1"/>
    <property type="molecule type" value="Genomic_DNA"/>
</dbReference>
<dbReference type="Pfam" id="PF24681">
    <property type="entry name" value="Kelch_KLHDC2_KLHL20_DRC7"/>
    <property type="match status" value="1"/>
</dbReference>
<feature type="compositionally biased region" description="Low complexity" evidence="3">
    <location>
        <begin position="145"/>
        <end position="158"/>
    </location>
</feature>
<dbReference type="PANTHER" id="PTHR46344">
    <property type="entry name" value="OS02G0202900 PROTEIN"/>
    <property type="match status" value="1"/>
</dbReference>
<dbReference type="RefSeq" id="WP_307517980.1">
    <property type="nucleotide sequence ID" value="NZ_JAUSZI010000002.1"/>
</dbReference>
<protein>
    <submittedName>
        <fullName evidence="4">N-acetylneuraminic acid mutarotase</fullName>
    </submittedName>
</protein>
<dbReference type="Gene3D" id="2.120.10.80">
    <property type="entry name" value="Kelch-type beta propeller"/>
    <property type="match status" value="3"/>
</dbReference>
<evidence type="ECO:0000256" key="2">
    <source>
        <dbReference type="ARBA" id="ARBA00022737"/>
    </source>
</evidence>
<proteinExistence type="predicted"/>
<gene>
    <name evidence="4" type="ORF">QF035_000639</name>
</gene>
<evidence type="ECO:0000256" key="3">
    <source>
        <dbReference type="SAM" id="MobiDB-lite"/>
    </source>
</evidence>
<keyword evidence="2" id="KW-0677">Repeat</keyword>